<dbReference type="EMBL" id="CP032419">
    <property type="protein sequence ID" value="AYC33744.1"/>
    <property type="molecule type" value="Genomic_DNA"/>
</dbReference>
<dbReference type="InterPro" id="IPR050411">
    <property type="entry name" value="AlphaKG_dependent_hydroxylases"/>
</dbReference>
<comment type="cofactor">
    <cofactor evidence="1">
        <name>Fe(2+)</name>
        <dbReference type="ChEBI" id="CHEBI:29033"/>
    </cofactor>
</comment>
<dbReference type="OrthoDB" id="9769888at2"/>
<dbReference type="PANTHER" id="PTHR10696:SF21">
    <property type="entry name" value="TAUD_TFDA-LIKE DOMAIN-CONTAINING PROTEIN"/>
    <property type="match status" value="1"/>
</dbReference>
<proteinExistence type="predicted"/>
<protein>
    <recommendedName>
        <fullName evidence="3">TauD/TfdA-like domain-containing protein</fullName>
    </recommendedName>
</protein>
<reference evidence="5" key="1">
    <citation type="submission" date="2018-09" db="EMBL/GenBank/DDBJ databases">
        <authorList>
            <person name="Zhu H."/>
        </authorList>
    </citation>
    <scope>NUCLEOTIDE SEQUENCE [LARGE SCALE GENOMIC DNA]</scope>
    <source>
        <strain evidence="5">K2W31S-8</strain>
    </source>
</reference>
<evidence type="ECO:0000256" key="2">
    <source>
        <dbReference type="ARBA" id="ARBA00023002"/>
    </source>
</evidence>
<dbReference type="Pfam" id="PF02668">
    <property type="entry name" value="TauD"/>
    <property type="match status" value="1"/>
</dbReference>
<evidence type="ECO:0000256" key="1">
    <source>
        <dbReference type="ARBA" id="ARBA00001954"/>
    </source>
</evidence>
<name>A0A385Z4R9_9PSED</name>
<dbReference type="InterPro" id="IPR003819">
    <property type="entry name" value="TauD/TfdA-like"/>
</dbReference>
<evidence type="ECO:0000313" key="4">
    <source>
        <dbReference type="EMBL" id="AYC33744.1"/>
    </source>
</evidence>
<dbReference type="SUPFAM" id="SSF51197">
    <property type="entry name" value="Clavaminate synthase-like"/>
    <property type="match status" value="1"/>
</dbReference>
<dbReference type="InterPro" id="IPR042098">
    <property type="entry name" value="TauD-like_sf"/>
</dbReference>
<dbReference type="AlphaFoldDB" id="A0A385Z4R9"/>
<dbReference type="Proteomes" id="UP000265560">
    <property type="component" value="Chromosome"/>
</dbReference>
<evidence type="ECO:0000313" key="5">
    <source>
        <dbReference type="Proteomes" id="UP000265560"/>
    </source>
</evidence>
<organism evidence="4 5">
    <name type="scientific">Pseudomonas cavernae</name>
    <dbReference type="NCBI Taxonomy" id="2320867"/>
    <lineage>
        <taxon>Bacteria</taxon>
        <taxon>Pseudomonadati</taxon>
        <taxon>Pseudomonadota</taxon>
        <taxon>Gammaproteobacteria</taxon>
        <taxon>Pseudomonadales</taxon>
        <taxon>Pseudomonadaceae</taxon>
        <taxon>Pseudomonas</taxon>
    </lineage>
</organism>
<keyword evidence="2" id="KW-0560">Oxidoreductase</keyword>
<dbReference type="RefSeq" id="WP_119894399.1">
    <property type="nucleotide sequence ID" value="NZ_CP032419.1"/>
</dbReference>
<gene>
    <name evidence="4" type="ORF">D3880_15890</name>
</gene>
<keyword evidence="5" id="KW-1185">Reference proteome</keyword>
<dbReference type="Gene3D" id="3.60.130.10">
    <property type="entry name" value="Clavaminate synthase-like"/>
    <property type="match status" value="1"/>
</dbReference>
<evidence type="ECO:0000259" key="3">
    <source>
        <dbReference type="Pfam" id="PF02668"/>
    </source>
</evidence>
<dbReference type="GO" id="GO:0016706">
    <property type="term" value="F:2-oxoglutarate-dependent dioxygenase activity"/>
    <property type="evidence" value="ECO:0007669"/>
    <property type="project" value="UniProtKB-ARBA"/>
</dbReference>
<feature type="domain" description="TauD/TfdA-like" evidence="3">
    <location>
        <begin position="54"/>
        <end position="353"/>
    </location>
</feature>
<sequence length="365" mass="40900">MNTLASPLSVSPALETDFALPAVHPALGAEVRVQLHPQGIPLFVTPASTRLKEDFAAFHAWFVAHEQAFEDLLKVYGALRFRGFPIRETADFSTMMAHYPSADMGYNGGGTPRAVVAGKVFEATRFDKELTLPLHQEMSYLPDWPLKVAFYCRVAPSSGGATNIGDIRRLEALVPQQLFEQVRQRGVLYKRNFRDGRLPTDGWHSYLTSLHRPWQQAFYTDDPAEAQSACEKMGLEWQWLEDGSLQTSYRNSGFITHPVLGSRHWFNQIATLIPLPSGSQAWNAFIEHYGEDKPRPNDVQYGDGTRIPRELVEVLRLAYAQATVSEPWQAGEVLLLDNVLTCHGRAPFEGTRDVQVQLIGSCSND</sequence>
<dbReference type="PANTHER" id="PTHR10696">
    <property type="entry name" value="GAMMA-BUTYROBETAINE HYDROXYLASE-RELATED"/>
    <property type="match status" value="1"/>
</dbReference>
<dbReference type="KEGG" id="pcav:D3880_15890"/>
<accession>A0A385Z4R9</accession>